<evidence type="ECO:0000256" key="5">
    <source>
        <dbReference type="ARBA" id="ARBA00022692"/>
    </source>
</evidence>
<feature type="transmembrane region" description="Helical" evidence="8">
    <location>
        <begin position="37"/>
        <end position="56"/>
    </location>
</feature>
<sequence length="352" mass="38170">MPGEIHWLDITYRSLIRVAVVGAIIAALFLLRRIVVALLFAVVVASAIEPGVRWLSRYRVPRILAVLVIYLVGLAILGAAIYVTVPSLVDEFRAFLDAFPRYQRILLQELRSFQELPFSSFFTEGAERLILQPPAFDLRTVGGSALDFFFGVIGGVISGVVLLVVSFYLASQERGIEHFLRLVTPLASEAYAIDLWSRSQAKIGQWLRGQLLLGFLVGFAVYLALILLGVRYALSLAFLAAILELVPIIGPILAAAPAVFFAFLTKPLLGLIVALVYLLIQQVESHLLVPLVMRRTVGLNPLVVIVALLAGGTLGGILGMFLAVPAAAVLVEFVNDQDRKKRGFSPAGAPGA</sequence>
<comment type="similarity">
    <text evidence="2">Belongs to the autoinducer-2 exporter (AI-2E) (TC 2.A.86) family.</text>
</comment>
<dbReference type="GO" id="GO:0005886">
    <property type="term" value="C:plasma membrane"/>
    <property type="evidence" value="ECO:0007669"/>
    <property type="project" value="UniProtKB-SubCell"/>
</dbReference>
<keyword evidence="7 8" id="KW-0472">Membrane</keyword>
<feature type="transmembrane region" description="Helical" evidence="8">
    <location>
        <begin position="63"/>
        <end position="85"/>
    </location>
</feature>
<dbReference type="GO" id="GO:0055085">
    <property type="term" value="P:transmembrane transport"/>
    <property type="evidence" value="ECO:0007669"/>
    <property type="project" value="TreeGrafter"/>
</dbReference>
<evidence type="ECO:0000256" key="8">
    <source>
        <dbReference type="SAM" id="Phobius"/>
    </source>
</evidence>
<evidence type="ECO:0000256" key="4">
    <source>
        <dbReference type="ARBA" id="ARBA00022475"/>
    </source>
</evidence>
<feature type="transmembrane region" description="Helical" evidence="8">
    <location>
        <begin position="148"/>
        <end position="170"/>
    </location>
</feature>
<comment type="caution">
    <text evidence="9">The sequence shown here is derived from an EMBL/GenBank/DDBJ whole genome shotgun (WGS) entry which is preliminary data.</text>
</comment>
<dbReference type="STRING" id="1802280.A3B37_00910"/>
<protein>
    <recommendedName>
        <fullName evidence="11">AI-2E family transporter</fullName>
    </recommendedName>
</protein>
<feature type="transmembrane region" description="Helical" evidence="8">
    <location>
        <begin position="301"/>
        <end position="334"/>
    </location>
</feature>
<dbReference type="PANTHER" id="PTHR21716">
    <property type="entry name" value="TRANSMEMBRANE PROTEIN"/>
    <property type="match status" value="1"/>
</dbReference>
<accession>A0A1G2LBV5</accession>
<name>A0A1G2LBV5_9BACT</name>
<proteinExistence type="inferred from homology"/>
<keyword evidence="4" id="KW-1003">Cell membrane</keyword>
<keyword evidence="6 8" id="KW-1133">Transmembrane helix</keyword>
<dbReference type="InterPro" id="IPR002549">
    <property type="entry name" value="AI-2E-like"/>
</dbReference>
<comment type="subcellular location">
    <subcellularLocation>
        <location evidence="1">Cell membrane</location>
        <topology evidence="1">Multi-pass membrane protein</topology>
    </subcellularLocation>
</comment>
<evidence type="ECO:0000256" key="3">
    <source>
        <dbReference type="ARBA" id="ARBA00022448"/>
    </source>
</evidence>
<feature type="transmembrane region" description="Helical" evidence="8">
    <location>
        <begin position="12"/>
        <end position="31"/>
    </location>
</feature>
<gene>
    <name evidence="9" type="ORF">A3B37_00910</name>
</gene>
<feature type="transmembrane region" description="Helical" evidence="8">
    <location>
        <begin position="268"/>
        <end position="289"/>
    </location>
</feature>
<feature type="transmembrane region" description="Helical" evidence="8">
    <location>
        <begin position="211"/>
        <end position="230"/>
    </location>
</feature>
<evidence type="ECO:0000256" key="1">
    <source>
        <dbReference type="ARBA" id="ARBA00004651"/>
    </source>
</evidence>
<dbReference type="Proteomes" id="UP000176705">
    <property type="component" value="Unassembled WGS sequence"/>
</dbReference>
<dbReference type="PANTHER" id="PTHR21716:SF53">
    <property type="entry name" value="PERMEASE PERM-RELATED"/>
    <property type="match status" value="1"/>
</dbReference>
<evidence type="ECO:0000313" key="10">
    <source>
        <dbReference type="Proteomes" id="UP000176705"/>
    </source>
</evidence>
<evidence type="ECO:0008006" key="11">
    <source>
        <dbReference type="Google" id="ProtNLM"/>
    </source>
</evidence>
<dbReference type="Pfam" id="PF01594">
    <property type="entry name" value="AI-2E_transport"/>
    <property type="match status" value="1"/>
</dbReference>
<evidence type="ECO:0000256" key="2">
    <source>
        <dbReference type="ARBA" id="ARBA00009773"/>
    </source>
</evidence>
<evidence type="ECO:0000256" key="7">
    <source>
        <dbReference type="ARBA" id="ARBA00023136"/>
    </source>
</evidence>
<keyword evidence="5 8" id="KW-0812">Transmembrane</keyword>
<dbReference type="EMBL" id="MHQS01000006">
    <property type="protein sequence ID" value="OHA09088.1"/>
    <property type="molecule type" value="Genomic_DNA"/>
</dbReference>
<organism evidence="9 10">
    <name type="scientific">Candidatus Sungbacteria bacterium RIFCSPLOWO2_01_FULL_59_16</name>
    <dbReference type="NCBI Taxonomy" id="1802280"/>
    <lineage>
        <taxon>Bacteria</taxon>
        <taxon>Candidatus Sungiibacteriota</taxon>
    </lineage>
</organism>
<dbReference type="AlphaFoldDB" id="A0A1G2LBV5"/>
<feature type="transmembrane region" description="Helical" evidence="8">
    <location>
        <begin position="236"/>
        <end position="261"/>
    </location>
</feature>
<evidence type="ECO:0000256" key="6">
    <source>
        <dbReference type="ARBA" id="ARBA00022989"/>
    </source>
</evidence>
<reference evidence="9 10" key="1">
    <citation type="journal article" date="2016" name="Nat. Commun.">
        <title>Thousands of microbial genomes shed light on interconnected biogeochemical processes in an aquifer system.</title>
        <authorList>
            <person name="Anantharaman K."/>
            <person name="Brown C.T."/>
            <person name="Hug L.A."/>
            <person name="Sharon I."/>
            <person name="Castelle C.J."/>
            <person name="Probst A.J."/>
            <person name="Thomas B.C."/>
            <person name="Singh A."/>
            <person name="Wilkins M.J."/>
            <person name="Karaoz U."/>
            <person name="Brodie E.L."/>
            <person name="Williams K.H."/>
            <person name="Hubbard S.S."/>
            <person name="Banfield J.F."/>
        </authorList>
    </citation>
    <scope>NUCLEOTIDE SEQUENCE [LARGE SCALE GENOMIC DNA]</scope>
</reference>
<keyword evidence="3" id="KW-0813">Transport</keyword>
<evidence type="ECO:0000313" key="9">
    <source>
        <dbReference type="EMBL" id="OHA09088.1"/>
    </source>
</evidence>